<evidence type="ECO:0000313" key="3">
    <source>
        <dbReference type="Proteomes" id="UP000198693"/>
    </source>
</evidence>
<sequence length="223" mass="24088">MADFRTHLSAAVGGGVLLAVVGWQGALWTPGEALTVAGLTTFGGILPDIDADQSHAVRLIFNTLALLAVVTGALLMDTRLEPGMLLMACGGLYIGVRFVVSPMFKRFSVHRGIWHSLLAGVLCALATTAVSYRYLALEPRLAWSQGVAVMVGFCIHLLLDELFSVDLTGARLKRSFGTAFKLFDYRKPLNSLLMLLLAAGLMPWLPAWSQLSELAAQGMALWR</sequence>
<keyword evidence="1" id="KW-0812">Transmembrane</keyword>
<feature type="transmembrane region" description="Helical" evidence="1">
    <location>
        <begin position="82"/>
        <end position="100"/>
    </location>
</feature>
<dbReference type="EMBL" id="FPBP01000003">
    <property type="protein sequence ID" value="SFU54288.1"/>
    <property type="molecule type" value="Genomic_DNA"/>
</dbReference>
<dbReference type="GO" id="GO:0016787">
    <property type="term" value="F:hydrolase activity"/>
    <property type="evidence" value="ECO:0007669"/>
    <property type="project" value="UniProtKB-KW"/>
</dbReference>
<feature type="transmembrane region" description="Helical" evidence="1">
    <location>
        <begin position="188"/>
        <end position="205"/>
    </location>
</feature>
<feature type="transmembrane region" description="Helical" evidence="1">
    <location>
        <begin position="7"/>
        <end position="27"/>
    </location>
</feature>
<evidence type="ECO:0000256" key="1">
    <source>
        <dbReference type="SAM" id="Phobius"/>
    </source>
</evidence>
<dbReference type="InterPro" id="IPR007404">
    <property type="entry name" value="YdjM-like"/>
</dbReference>
<name>A0A1I7H0P8_9GAMM</name>
<keyword evidence="3" id="KW-1185">Reference proteome</keyword>
<evidence type="ECO:0000313" key="2">
    <source>
        <dbReference type="EMBL" id="SFU54288.1"/>
    </source>
</evidence>
<keyword evidence="1" id="KW-1133">Transmembrane helix</keyword>
<dbReference type="RefSeq" id="WP_089794155.1">
    <property type="nucleotide sequence ID" value="NZ_FPBP01000003.1"/>
</dbReference>
<feature type="transmembrane region" description="Helical" evidence="1">
    <location>
        <begin position="112"/>
        <end position="135"/>
    </location>
</feature>
<keyword evidence="1" id="KW-0472">Membrane</keyword>
<keyword evidence="2" id="KW-0378">Hydrolase</keyword>
<organism evidence="2 3">
    <name type="scientific">Halomonas korlensis</name>
    <dbReference type="NCBI Taxonomy" id="463301"/>
    <lineage>
        <taxon>Bacteria</taxon>
        <taxon>Pseudomonadati</taxon>
        <taxon>Pseudomonadota</taxon>
        <taxon>Gammaproteobacteria</taxon>
        <taxon>Oceanospirillales</taxon>
        <taxon>Halomonadaceae</taxon>
        <taxon>Halomonas</taxon>
    </lineage>
</organism>
<proteinExistence type="predicted"/>
<dbReference type="Pfam" id="PF04307">
    <property type="entry name" value="YdjM"/>
    <property type="match status" value="1"/>
</dbReference>
<feature type="transmembrane region" description="Helical" evidence="1">
    <location>
        <begin position="147"/>
        <end position="167"/>
    </location>
</feature>
<dbReference type="Proteomes" id="UP000198693">
    <property type="component" value="Unassembled WGS sequence"/>
</dbReference>
<dbReference type="AlphaFoldDB" id="A0A1I7H0P8"/>
<reference evidence="3" key="1">
    <citation type="submission" date="2016-10" db="EMBL/GenBank/DDBJ databases">
        <authorList>
            <person name="Varghese N."/>
            <person name="Submissions S."/>
        </authorList>
    </citation>
    <scope>NUCLEOTIDE SEQUENCE [LARGE SCALE GENOMIC DNA]</scope>
    <source>
        <strain evidence="3">CGMCC 1.6981</strain>
    </source>
</reference>
<dbReference type="STRING" id="463301.SAMN04487955_103385"/>
<protein>
    <submittedName>
        <fullName evidence="2">LexA-binding, inner membrane-associated putative hydrolase</fullName>
    </submittedName>
</protein>
<dbReference type="OrthoDB" id="5295350at2"/>
<gene>
    <name evidence="2" type="ORF">SAMN04487955_103385</name>
</gene>
<accession>A0A1I7H0P8</accession>